<feature type="region of interest" description="Disordered" evidence="3">
    <location>
        <begin position="397"/>
        <end position="446"/>
    </location>
</feature>
<dbReference type="SUPFAM" id="SSF52058">
    <property type="entry name" value="L domain-like"/>
    <property type="match status" value="2"/>
</dbReference>
<evidence type="ECO:0000256" key="2">
    <source>
        <dbReference type="ARBA" id="ARBA00022821"/>
    </source>
</evidence>
<keyword evidence="2" id="KW-0611">Plant defense</keyword>
<dbReference type="SUPFAM" id="SSF52540">
    <property type="entry name" value="P-loop containing nucleoside triphosphate hydrolases"/>
    <property type="match status" value="1"/>
</dbReference>
<evidence type="ECO:0000313" key="7">
    <source>
        <dbReference type="Proteomes" id="UP001054889"/>
    </source>
</evidence>
<feature type="region of interest" description="Disordered" evidence="3">
    <location>
        <begin position="1277"/>
        <end position="1299"/>
    </location>
</feature>
<feature type="compositionally biased region" description="Basic and acidic residues" evidence="3">
    <location>
        <begin position="404"/>
        <end position="433"/>
    </location>
</feature>
<dbReference type="Gene3D" id="1.10.10.10">
    <property type="entry name" value="Winged helix-like DNA-binding domain superfamily/Winged helix DNA-binding domain"/>
    <property type="match status" value="1"/>
</dbReference>
<dbReference type="Proteomes" id="UP001054889">
    <property type="component" value="Unassembled WGS sequence"/>
</dbReference>
<name>A0AAV5FMQ2_ELECO</name>
<dbReference type="InterPro" id="IPR038005">
    <property type="entry name" value="RX-like_CC"/>
</dbReference>
<accession>A0AAV5FMQ2</accession>
<reference evidence="6" key="1">
    <citation type="journal article" date="2018" name="DNA Res.">
        <title>Multiple hybrid de novo genome assembly of finger millet, an orphan allotetraploid crop.</title>
        <authorList>
            <person name="Hatakeyama M."/>
            <person name="Aluri S."/>
            <person name="Balachadran M.T."/>
            <person name="Sivarajan S.R."/>
            <person name="Patrignani A."/>
            <person name="Gruter S."/>
            <person name="Poveda L."/>
            <person name="Shimizu-Inatsugi R."/>
            <person name="Baeten J."/>
            <person name="Francoijs K.J."/>
            <person name="Nataraja K.N."/>
            <person name="Reddy Y.A.N."/>
            <person name="Phadnis S."/>
            <person name="Ravikumar R.L."/>
            <person name="Schlapbach R."/>
            <person name="Sreeman S.M."/>
            <person name="Shimizu K.K."/>
        </authorList>
    </citation>
    <scope>NUCLEOTIDE SEQUENCE</scope>
</reference>
<sequence length="1416" mass="161329">MAELASGAVSSLLGVIRNEALLLGGVRGDVQFIKEEMESMKSFLAHLARTACNNCIDLYLYRGNPGIHRARGGLRRYLWWASWFLHKLVAKHRAAEQLRQLKDRARDVGERRLRYGVEVPMKRAAPAGALSSTQADAPGGCCAPGGDDEEDSDDQLLVATTTHYSDRRAIIEPRTLDDYVEAKLLKAFGSWTREFAPGASVALSMVIVAPYTYQDVLSLAQKTLLLGPDRHAGYDRVVQVDIQAVHYDFLPLSLKDVVYYILRELEHSISQTQEGDTDQGEGAEEGHPDSLQDNYGKYGIYFEKNEFLCKIKATIKEMKIDEKLDKIAMSSDTLARPHKGGQLKQKDVDQLELDVIFQLLHKLPEWDDKSIDKIAIKFKEHMEADKKGNMLIEQMGRGGGGETTTKHMKEKEDGDETTNHVEEAQEEANHMEEGKEEEEEEVTKQQRAPIRLNVSQYAHILKQVFLTSRSETLQDQQQDVSSAKHAIKTTTTTLSEDQIKKMINHTKQEILRELQEGIYEQSQARGKSDVLGPNTVAILEETEKNSFENKEIEKKMHKMKEELKEQLEIKWLVDKIKHHLKNDCPLIILRIDKMMGVSTWNDIRYALGLLQCGADLLIVTTTKDTHLAKEYCYPSPGEPIDYSLDGLYYDTVLKLTNQNEDNYDTKIFHDILKECDPHEFCMKIFTHALYANPKRSNEELHKLHRNLQALPKSFNVSAKKMFMFSYNDLPKEYKSCLLYLVIFPLGHKIRRSTLIARWVTEGLTLKEDWPSSVSQANRCFDALVYQCLVYPAHIGVTGKVQSCVVDKLVHGFITTIARKQHIVETRLSHHLARHFSIFNDLQLRSSDKIDKFFQRLSEPSRVSLLKVLDLEGSRCINGKIQRYVKDICNKMLLLKYLSLKGTDITYLPSEINNLRELEVLDIWQTKVPAYATANVLLLKLKRLLAGHISLNPTNPDTIDSVQIPQKIDKMINMEVLSNVKVQSSKEFKDIGKLWQLRKLEFPADIRSHLQYNPKRLESLSIRGTTLKGHLFPLFTKNVNNNLIKITLSSTQLNQDDLNVLTKLSKLRCIRLRRIACLESNLTFRKDELKYLKYLLVEGSNLINITFEDGAACELQKMVLSFTSIESISGAETLPKLEDLELNNNSCNRLLSSFDDAKKITKLTLRGTLLKQDDLDILAKKPNVRCLELLDRSCDASQNQITFKKDEFTKLNLLIVDCSSIAKIIFASGSAPKLEKIIWSPFTSLSDIDNLPRLKELEFNGAHVPNVLYQAIGKHNNKPKIKCSEPETQDETNGDEQEDDGTARFSLFWKRQIIPNRNAFIRMDVGLDSEPPDSSEWEIGDGHSVEVTLDDDKILVNPNPSNEHGSTKEEDEESIFQYHSLELDPMTPSLSKLSTIQLFVKKSLYRQCIHQGRNKPS</sequence>
<gene>
    <name evidence="6" type="primary">gb25038</name>
    <name evidence="6" type="ORF">PR202_gb25038</name>
</gene>
<evidence type="ECO:0000256" key="1">
    <source>
        <dbReference type="ARBA" id="ARBA00022737"/>
    </source>
</evidence>
<evidence type="ECO:0000256" key="3">
    <source>
        <dbReference type="SAM" id="MobiDB-lite"/>
    </source>
</evidence>
<dbReference type="Pfam" id="PF23559">
    <property type="entry name" value="WHD_DRP"/>
    <property type="match status" value="1"/>
</dbReference>
<feature type="domain" description="Disease resistance R13L4/SHOC-2-like LRR" evidence="5">
    <location>
        <begin position="842"/>
        <end position="1011"/>
    </location>
</feature>
<dbReference type="InterPro" id="IPR027417">
    <property type="entry name" value="P-loop_NTPase"/>
</dbReference>
<dbReference type="InterPro" id="IPR058922">
    <property type="entry name" value="WHD_DRP"/>
</dbReference>
<feature type="domain" description="Disease resistance protein winged helix" evidence="4">
    <location>
        <begin position="742"/>
        <end position="813"/>
    </location>
</feature>
<dbReference type="PANTHER" id="PTHR23155">
    <property type="entry name" value="DISEASE RESISTANCE PROTEIN RP"/>
    <property type="match status" value="1"/>
</dbReference>
<dbReference type="Pfam" id="PF23598">
    <property type="entry name" value="LRR_14"/>
    <property type="match status" value="1"/>
</dbReference>
<dbReference type="InterPro" id="IPR036388">
    <property type="entry name" value="WH-like_DNA-bd_sf"/>
</dbReference>
<dbReference type="InterPro" id="IPR044974">
    <property type="entry name" value="Disease_R_plants"/>
</dbReference>
<keyword evidence="1" id="KW-0677">Repeat</keyword>
<keyword evidence="7" id="KW-1185">Reference proteome</keyword>
<dbReference type="Gene3D" id="1.20.5.4130">
    <property type="match status" value="1"/>
</dbReference>
<dbReference type="Gene3D" id="3.80.10.10">
    <property type="entry name" value="Ribonuclease Inhibitor"/>
    <property type="match status" value="2"/>
</dbReference>
<protein>
    <submittedName>
        <fullName evidence="6">Uncharacterized protein</fullName>
    </submittedName>
</protein>
<dbReference type="GO" id="GO:0098542">
    <property type="term" value="P:defense response to other organism"/>
    <property type="evidence" value="ECO:0007669"/>
    <property type="project" value="TreeGrafter"/>
</dbReference>
<dbReference type="PANTHER" id="PTHR23155:SF1062">
    <property type="entry name" value="OS11G0579400 PROTEIN"/>
    <property type="match status" value="1"/>
</dbReference>
<dbReference type="InterPro" id="IPR032675">
    <property type="entry name" value="LRR_dom_sf"/>
</dbReference>
<evidence type="ECO:0000259" key="5">
    <source>
        <dbReference type="Pfam" id="PF23598"/>
    </source>
</evidence>
<proteinExistence type="predicted"/>
<feature type="compositionally biased region" description="Acidic residues" evidence="3">
    <location>
        <begin position="1286"/>
        <end position="1299"/>
    </location>
</feature>
<feature type="region of interest" description="Disordered" evidence="3">
    <location>
        <begin position="271"/>
        <end position="291"/>
    </location>
</feature>
<comment type="caution">
    <text evidence="6">The sequence shown here is derived from an EMBL/GenBank/DDBJ whole genome shotgun (WGS) entry which is preliminary data.</text>
</comment>
<evidence type="ECO:0000313" key="6">
    <source>
        <dbReference type="EMBL" id="GJN36198.1"/>
    </source>
</evidence>
<reference evidence="6" key="2">
    <citation type="submission" date="2021-12" db="EMBL/GenBank/DDBJ databases">
        <title>Resequencing data analysis of finger millet.</title>
        <authorList>
            <person name="Hatakeyama M."/>
            <person name="Aluri S."/>
            <person name="Balachadran M.T."/>
            <person name="Sivarajan S.R."/>
            <person name="Poveda L."/>
            <person name="Shimizu-Inatsugi R."/>
            <person name="Schlapbach R."/>
            <person name="Sreeman S.M."/>
            <person name="Shimizu K.K."/>
        </authorList>
    </citation>
    <scope>NUCLEOTIDE SEQUENCE</scope>
</reference>
<evidence type="ECO:0000259" key="4">
    <source>
        <dbReference type="Pfam" id="PF23559"/>
    </source>
</evidence>
<dbReference type="CDD" id="cd14798">
    <property type="entry name" value="RX-CC_like"/>
    <property type="match status" value="1"/>
</dbReference>
<dbReference type="EMBL" id="BQKI01000088">
    <property type="protein sequence ID" value="GJN36198.1"/>
    <property type="molecule type" value="Genomic_DNA"/>
</dbReference>
<dbReference type="InterPro" id="IPR055414">
    <property type="entry name" value="LRR_R13L4/SHOC2-like"/>
</dbReference>
<organism evidence="6 7">
    <name type="scientific">Eleusine coracana subsp. coracana</name>
    <dbReference type="NCBI Taxonomy" id="191504"/>
    <lineage>
        <taxon>Eukaryota</taxon>
        <taxon>Viridiplantae</taxon>
        <taxon>Streptophyta</taxon>
        <taxon>Embryophyta</taxon>
        <taxon>Tracheophyta</taxon>
        <taxon>Spermatophyta</taxon>
        <taxon>Magnoliopsida</taxon>
        <taxon>Liliopsida</taxon>
        <taxon>Poales</taxon>
        <taxon>Poaceae</taxon>
        <taxon>PACMAD clade</taxon>
        <taxon>Chloridoideae</taxon>
        <taxon>Cynodonteae</taxon>
        <taxon>Eleusininae</taxon>
        <taxon>Eleusine</taxon>
    </lineage>
</organism>